<keyword evidence="1" id="KW-0472">Membrane</keyword>
<dbReference type="Proteomes" id="UP000017127">
    <property type="component" value="Unassembled WGS sequence"/>
</dbReference>
<name>U7QQF9_9CYAN</name>
<dbReference type="InterPro" id="IPR007395">
    <property type="entry name" value="Zn_peptidase_2"/>
</dbReference>
<comment type="caution">
    <text evidence="2">The sequence shown here is derived from an EMBL/GenBank/DDBJ whole genome shotgun (WGS) entry which is preliminary data.</text>
</comment>
<gene>
    <name evidence="2" type="ORF">M595_1399</name>
</gene>
<keyword evidence="1" id="KW-1133">Transmembrane helix</keyword>
<feature type="transmembrane region" description="Helical" evidence="1">
    <location>
        <begin position="133"/>
        <end position="155"/>
    </location>
</feature>
<evidence type="ECO:0000313" key="3">
    <source>
        <dbReference type="Proteomes" id="UP000017127"/>
    </source>
</evidence>
<sequence length="216" mass="24892">MVDRLMPQLLKSQKRILLEDSQSQMTGAEVAQTLLKKCKLKNVLVCFNQNKQNSYLPGLNWINLSEDIYYSRSVIASAIAAHEVGHVYQPEPLKKLSYLLRQSPIIYYSPAREFPMLIPLFLKGVSQLFSIQIAVLVVPIIGALVACLIMLLGVLIWMGRLWIFLDEIWTSLWALNLLEKHKILTRQERKLARKVLWNAALTYLPLLHPAYRHPFL</sequence>
<dbReference type="AlphaFoldDB" id="U7QQF9"/>
<proteinExistence type="predicted"/>
<dbReference type="PANTHER" id="PTHR36434">
    <property type="entry name" value="MEMBRANE PROTEASE YUGP-RELATED"/>
    <property type="match status" value="1"/>
</dbReference>
<dbReference type="PANTHER" id="PTHR36434:SF1">
    <property type="entry name" value="MEMBRANE PROTEASE YUGP-RELATED"/>
    <property type="match status" value="1"/>
</dbReference>
<protein>
    <submittedName>
        <fullName evidence="2">Neutral zinc metallopeptidase family protein</fullName>
    </submittedName>
</protein>
<keyword evidence="3" id="KW-1185">Reference proteome</keyword>
<evidence type="ECO:0000256" key="1">
    <source>
        <dbReference type="SAM" id="Phobius"/>
    </source>
</evidence>
<accession>U7QQF9</accession>
<keyword evidence="1" id="KW-0812">Transmembrane</keyword>
<reference evidence="2 3" key="1">
    <citation type="journal article" date="2013" name="Front. Microbiol.">
        <title>Comparative genomic analyses of the cyanobacterium, Lyngbya aestuarii BL J, a powerful hydrogen producer.</title>
        <authorList>
            <person name="Kothari A."/>
            <person name="Vaughn M."/>
            <person name="Garcia-Pichel F."/>
        </authorList>
    </citation>
    <scope>NUCLEOTIDE SEQUENCE [LARGE SCALE GENOMIC DNA]</scope>
    <source>
        <strain evidence="2 3">BL J</strain>
    </source>
</reference>
<organism evidence="2 3">
    <name type="scientific">Lyngbya aestuarii BL J</name>
    <dbReference type="NCBI Taxonomy" id="1348334"/>
    <lineage>
        <taxon>Bacteria</taxon>
        <taxon>Bacillati</taxon>
        <taxon>Cyanobacteriota</taxon>
        <taxon>Cyanophyceae</taxon>
        <taxon>Oscillatoriophycideae</taxon>
        <taxon>Oscillatoriales</taxon>
        <taxon>Microcoleaceae</taxon>
        <taxon>Lyngbya</taxon>
    </lineage>
</organism>
<dbReference type="EMBL" id="AUZM01000009">
    <property type="protein sequence ID" value="ERT08656.1"/>
    <property type="molecule type" value="Genomic_DNA"/>
</dbReference>
<evidence type="ECO:0000313" key="2">
    <source>
        <dbReference type="EMBL" id="ERT08656.1"/>
    </source>
</evidence>
<dbReference type="Pfam" id="PF04298">
    <property type="entry name" value="Zn_peptidase_2"/>
    <property type="match status" value="1"/>
</dbReference>